<dbReference type="EMBL" id="KE546988">
    <property type="protein sequence ID" value="EPY53958.1"/>
    <property type="molecule type" value="Genomic_DNA"/>
</dbReference>
<dbReference type="Proteomes" id="UP000015464">
    <property type="component" value="Unassembled WGS sequence"/>
</dbReference>
<protein>
    <submittedName>
        <fullName evidence="2">Uncharacterized protein</fullName>
    </submittedName>
</protein>
<feature type="region of interest" description="Disordered" evidence="1">
    <location>
        <begin position="54"/>
        <end position="81"/>
    </location>
</feature>
<dbReference type="AlphaFoldDB" id="S9W1Q4"/>
<organism evidence="2 3">
    <name type="scientific">Schizosaccharomyces cryophilus (strain OY26 / ATCC MYA-4695 / CBS 11777 / NBRC 106824 / NRRL Y48691)</name>
    <name type="common">Fission yeast</name>
    <dbReference type="NCBI Taxonomy" id="653667"/>
    <lineage>
        <taxon>Eukaryota</taxon>
        <taxon>Fungi</taxon>
        <taxon>Dikarya</taxon>
        <taxon>Ascomycota</taxon>
        <taxon>Taphrinomycotina</taxon>
        <taxon>Schizosaccharomycetes</taxon>
        <taxon>Schizosaccharomycetales</taxon>
        <taxon>Schizosaccharomycetaceae</taxon>
        <taxon>Schizosaccharomyces</taxon>
    </lineage>
</organism>
<dbReference type="OMA" id="GFYAPVM"/>
<accession>S9W1Q4</accession>
<reference evidence="2 3" key="1">
    <citation type="journal article" date="2011" name="Science">
        <title>Comparative functional genomics of the fission yeasts.</title>
        <authorList>
            <person name="Rhind N."/>
            <person name="Chen Z."/>
            <person name="Yassour M."/>
            <person name="Thompson D.A."/>
            <person name="Haas B.J."/>
            <person name="Habib N."/>
            <person name="Wapinski I."/>
            <person name="Roy S."/>
            <person name="Lin M.F."/>
            <person name="Heiman D.I."/>
            <person name="Young S.K."/>
            <person name="Furuya K."/>
            <person name="Guo Y."/>
            <person name="Pidoux A."/>
            <person name="Chen H.M."/>
            <person name="Robbertse B."/>
            <person name="Goldberg J.M."/>
            <person name="Aoki K."/>
            <person name="Bayne E.H."/>
            <person name="Berlin A.M."/>
            <person name="Desjardins C.A."/>
            <person name="Dobbs E."/>
            <person name="Dukaj L."/>
            <person name="Fan L."/>
            <person name="FitzGerald M.G."/>
            <person name="French C."/>
            <person name="Gujja S."/>
            <person name="Hansen K."/>
            <person name="Keifenheim D."/>
            <person name="Levin J.Z."/>
            <person name="Mosher R.A."/>
            <person name="Mueller C.A."/>
            <person name="Pfiffner J."/>
            <person name="Priest M."/>
            <person name="Russ C."/>
            <person name="Smialowska A."/>
            <person name="Swoboda P."/>
            <person name="Sykes S.M."/>
            <person name="Vaughn M."/>
            <person name="Vengrova S."/>
            <person name="Yoder R."/>
            <person name="Zeng Q."/>
            <person name="Allshire R."/>
            <person name="Baulcombe D."/>
            <person name="Birren B.W."/>
            <person name="Brown W."/>
            <person name="Ekwall K."/>
            <person name="Kellis M."/>
            <person name="Leatherwood J."/>
            <person name="Levin H."/>
            <person name="Margalit H."/>
            <person name="Martienssen R."/>
            <person name="Nieduszynski C.A."/>
            <person name="Spatafora J.W."/>
            <person name="Friedman N."/>
            <person name="Dalgaard J.Z."/>
            <person name="Baumann P."/>
            <person name="Niki H."/>
            <person name="Regev A."/>
            <person name="Nusbaum C."/>
        </authorList>
    </citation>
    <scope>NUCLEOTIDE SEQUENCE [LARGE SCALE GENOMIC DNA]</scope>
    <source>
        <strain evidence="3">OY26 / ATCC MYA-4695 / CBS 11777 / NBRC 106824 / NRRL Y48691</strain>
    </source>
</reference>
<dbReference type="OrthoDB" id="5393686at2759"/>
<evidence type="ECO:0000313" key="3">
    <source>
        <dbReference type="Proteomes" id="UP000015464"/>
    </source>
</evidence>
<dbReference type="GeneID" id="25037141"/>
<sequence length="140" mass="16177">MERSSCAGSLSRHIINESGFYAPVMKWKHKLAVKAHEEYMQNRSIQNKRNTFRSKTTGAKFTGDNQKHFQNPASLYSEKAKEQNYQSSTYYPVYNMKQPDPAVSSSYSHPQFSKQIPGVWYPTPYGVPGQYSIPYPLTYY</sequence>
<dbReference type="RefSeq" id="XP_013020935.1">
    <property type="nucleotide sequence ID" value="XM_013165481.1"/>
</dbReference>
<proteinExistence type="predicted"/>
<evidence type="ECO:0000313" key="2">
    <source>
        <dbReference type="EMBL" id="EPY53958.1"/>
    </source>
</evidence>
<dbReference type="HOGENOM" id="CLU_1836307_0_0_1"/>
<evidence type="ECO:0000256" key="1">
    <source>
        <dbReference type="SAM" id="MobiDB-lite"/>
    </source>
</evidence>
<keyword evidence="3" id="KW-1185">Reference proteome</keyword>
<gene>
    <name evidence="2" type="ORF">SPOG_02819</name>
</gene>
<name>S9W1Q4_SCHCR</name>